<evidence type="ECO:0000256" key="9">
    <source>
        <dbReference type="SAM" id="MobiDB-lite"/>
    </source>
</evidence>
<evidence type="ECO:0000256" key="8">
    <source>
        <dbReference type="RuleBase" id="RU000688"/>
    </source>
</evidence>
<comment type="subcellular location">
    <subcellularLocation>
        <location evidence="1">Membrane</location>
        <topology evidence="1">Multi-pass membrane protein</topology>
    </subcellularLocation>
</comment>
<dbReference type="GO" id="GO:0042923">
    <property type="term" value="F:neuropeptide binding"/>
    <property type="evidence" value="ECO:0007669"/>
    <property type="project" value="TreeGrafter"/>
</dbReference>
<dbReference type="EMBL" id="UZAN01040770">
    <property type="protein sequence ID" value="VDP70889.1"/>
    <property type="molecule type" value="Genomic_DNA"/>
</dbReference>
<keyword evidence="6 8" id="KW-0675">Receptor</keyword>
<evidence type="ECO:0000256" key="5">
    <source>
        <dbReference type="ARBA" id="ARBA00023136"/>
    </source>
</evidence>
<gene>
    <name evidence="13" type="ORF">ECPE_LOCUS3879</name>
</gene>
<evidence type="ECO:0000256" key="4">
    <source>
        <dbReference type="ARBA" id="ARBA00023040"/>
    </source>
</evidence>
<feature type="transmembrane region" description="Helical" evidence="10">
    <location>
        <begin position="336"/>
        <end position="365"/>
    </location>
</feature>
<keyword evidence="4 8" id="KW-0297">G-protein coupled receptor</keyword>
<dbReference type="Gene3D" id="1.20.1070.10">
    <property type="entry name" value="Rhodopsin 7-helix transmembrane proteins"/>
    <property type="match status" value="1"/>
</dbReference>
<dbReference type="WBParaSite" id="ECPE_0000388401-mRNA-1">
    <property type="protein sequence ID" value="ECPE_0000388401-mRNA-1"/>
    <property type="gene ID" value="ECPE_0000388401"/>
</dbReference>
<evidence type="ECO:0000256" key="10">
    <source>
        <dbReference type="SAM" id="Phobius"/>
    </source>
</evidence>
<feature type="signal peptide" evidence="11">
    <location>
        <begin position="1"/>
        <end position="16"/>
    </location>
</feature>
<evidence type="ECO:0000313" key="14">
    <source>
        <dbReference type="Proteomes" id="UP000272942"/>
    </source>
</evidence>
<dbReference type="InterPro" id="IPR017452">
    <property type="entry name" value="GPCR_Rhodpsn_7TM"/>
</dbReference>
<feature type="transmembrane region" description="Helical" evidence="10">
    <location>
        <begin position="147"/>
        <end position="165"/>
    </location>
</feature>
<feature type="transmembrane region" description="Helical" evidence="10">
    <location>
        <begin position="288"/>
        <end position="315"/>
    </location>
</feature>
<evidence type="ECO:0000313" key="15">
    <source>
        <dbReference type="WBParaSite" id="ECPE_0000388401-mRNA-1"/>
    </source>
</evidence>
<accession>A0A183AA94</accession>
<evidence type="ECO:0000256" key="7">
    <source>
        <dbReference type="ARBA" id="ARBA00023224"/>
    </source>
</evidence>
<feature type="compositionally biased region" description="Low complexity" evidence="9">
    <location>
        <begin position="649"/>
        <end position="667"/>
    </location>
</feature>
<evidence type="ECO:0000256" key="6">
    <source>
        <dbReference type="ARBA" id="ARBA00023170"/>
    </source>
</evidence>
<keyword evidence="5 10" id="KW-0472">Membrane</keyword>
<dbReference type="OrthoDB" id="9046662at2759"/>
<feature type="transmembrane region" description="Helical" evidence="10">
    <location>
        <begin position="226"/>
        <end position="249"/>
    </location>
</feature>
<feature type="compositionally biased region" description="Polar residues" evidence="9">
    <location>
        <begin position="610"/>
        <end position="621"/>
    </location>
</feature>
<evidence type="ECO:0000256" key="3">
    <source>
        <dbReference type="ARBA" id="ARBA00022989"/>
    </source>
</evidence>
<dbReference type="InterPro" id="IPR000276">
    <property type="entry name" value="GPCR_Rhodpsn"/>
</dbReference>
<protein>
    <submittedName>
        <fullName evidence="15">G_PROTEIN_RECEP_F1_2 domain-containing protein</fullName>
    </submittedName>
</protein>
<feature type="region of interest" description="Disordered" evidence="9">
    <location>
        <begin position="1120"/>
        <end position="1165"/>
    </location>
</feature>
<dbReference type="PANTHER" id="PTHR24235">
    <property type="entry name" value="NEUROPEPTIDE Y RECEPTOR"/>
    <property type="match status" value="1"/>
</dbReference>
<dbReference type="PANTHER" id="PTHR24235:SF29">
    <property type="entry name" value="GH23382P"/>
    <property type="match status" value="1"/>
</dbReference>
<keyword evidence="7 8" id="KW-0807">Transducer</keyword>
<evidence type="ECO:0000259" key="12">
    <source>
        <dbReference type="PROSITE" id="PS50262"/>
    </source>
</evidence>
<comment type="similarity">
    <text evidence="8">Belongs to the G-protein coupled receptor 1 family.</text>
</comment>
<feature type="chain" id="PRO_5043137948" evidence="11">
    <location>
        <begin position="17"/>
        <end position="1165"/>
    </location>
</feature>
<dbReference type="GO" id="GO:0008188">
    <property type="term" value="F:neuropeptide receptor activity"/>
    <property type="evidence" value="ECO:0007669"/>
    <property type="project" value="TreeGrafter"/>
</dbReference>
<keyword evidence="3 10" id="KW-1133">Transmembrane helix</keyword>
<evidence type="ECO:0000313" key="13">
    <source>
        <dbReference type="EMBL" id="VDP70889.1"/>
    </source>
</evidence>
<organism evidence="15">
    <name type="scientific">Echinostoma caproni</name>
    <dbReference type="NCBI Taxonomy" id="27848"/>
    <lineage>
        <taxon>Eukaryota</taxon>
        <taxon>Metazoa</taxon>
        <taxon>Spiralia</taxon>
        <taxon>Lophotrochozoa</taxon>
        <taxon>Platyhelminthes</taxon>
        <taxon>Trematoda</taxon>
        <taxon>Digenea</taxon>
        <taxon>Plagiorchiida</taxon>
        <taxon>Echinostomata</taxon>
        <taxon>Echinostomatoidea</taxon>
        <taxon>Echinostomatidae</taxon>
        <taxon>Echinostoma</taxon>
    </lineage>
</organism>
<dbReference type="PROSITE" id="PS50262">
    <property type="entry name" value="G_PROTEIN_RECEP_F1_2"/>
    <property type="match status" value="1"/>
</dbReference>
<keyword evidence="11" id="KW-0732">Signal</keyword>
<sequence>MCSWIVTSMCLCVGFALPVSVHSAAIPTDGQFTGNMSAGARGLSNDTAVRKVYAPSAGVIHEWVTGERSAQLDTGKPTTINPIHAQWILLHAGYGRPDFASHRIPWIKNLLVTTYTILAVIGVVSNLTVVYILLIRRRRALANITNVFVLVLAISDVTLCGFNMPMQAYYELKEINELNSAACKIVFTIFGIPMHISCLTILMIACDRYQIIIYPLYPRMSTRFALFLILLICLLSILNSLPIALYSTISQAVIPPQSTIPYTENHTYAASHAHTYCVEMWPNVTGRLIYSIVTFLVHFLIPLCLTMGLYGHIFFRLHESRFRRSSVERKRRTNKILVRIVVCFAVCWTPWCCFCLWVEVLAFLWQSKALTTATDLKTLGRLDHMNDVTTRGDLSGLMYQYSSASTVELRHMDWVNRMVSHKAKSYLDRELFGVNRTVSGATTTPLDASAMATLTGGVPLANPDLFSILDSEGHEEKIRLIDLLLRLFAMGSGCINPWLYGWLNKFVITLSKLYWVKLTRAVRLGTKFREWNARWRRSTRLSHSHGTTLPDHADLGHSMDGMANSYHSKRHNDAAVVQVCYCCGNWCKFNFVFSRSVLFHGRKQDHLSFLSSGAMNGNSQRGSHREGSYRDSQRNVESCERCAATAARSGTGSRTSQSGSGRQKGSKCSAENLPPNAVAQLAEFEACLENAQQDNMPAQNRRDKECHQCSSYKRFGRRYSSRLSASSVGTVSYLDPSTKQTSLLPSSGFTPTPRGSFLRPGDPVSAMRFEATSPIINYGAIQNNKAVGNNLLVPPTMAPVMRGRSIDSGSLDPDMAFISSCGVHIKEEESQVSHTCAESETESENPVITLFCPAKPPQTDNVFPVKTELITLQEQSDSTSFEQGMNQNSGQSNHHEVVQINVHACDHQPGPNNSVPLADSKNGFQPTKAFSNPWSNASLGSGIVENSQHNWPFSASESMEIPFADEDSEEQGHISSCFGVRSDDESEVLVNPYADGKFEDTQSIPSQTPPLLEVKTTSISYVQIQKCDASADCVNAVNSQNLETVTNQPTQRRDIKRRLSFYPGFILRQYSGTEDSVLGGLFTLGFDESSDADDFTHIGRMVALEAIRKQQARNRAMSVGSMLPASHTPKKTRQSLSQVPTEVGAGHRGSRVKEHQTLLSSGQHP</sequence>
<proteinExistence type="inferred from homology"/>
<feature type="region of interest" description="Disordered" evidence="9">
    <location>
        <begin position="648"/>
        <end position="672"/>
    </location>
</feature>
<feature type="transmembrane region" description="Helical" evidence="10">
    <location>
        <begin position="115"/>
        <end position="135"/>
    </location>
</feature>
<dbReference type="SUPFAM" id="SSF81321">
    <property type="entry name" value="Family A G protein-coupled receptor-like"/>
    <property type="match status" value="1"/>
</dbReference>
<keyword evidence="14" id="KW-1185">Reference proteome</keyword>
<reference evidence="13 14" key="2">
    <citation type="submission" date="2018-11" db="EMBL/GenBank/DDBJ databases">
        <authorList>
            <consortium name="Pathogen Informatics"/>
        </authorList>
    </citation>
    <scope>NUCLEOTIDE SEQUENCE [LARGE SCALE GENOMIC DNA]</scope>
    <source>
        <strain evidence="13 14">Egypt</strain>
    </source>
</reference>
<dbReference type="GO" id="GO:0043005">
    <property type="term" value="C:neuron projection"/>
    <property type="evidence" value="ECO:0007669"/>
    <property type="project" value="TreeGrafter"/>
</dbReference>
<feature type="domain" description="G-protein coupled receptors family 1 profile" evidence="12">
    <location>
        <begin position="125"/>
        <end position="350"/>
    </location>
</feature>
<dbReference type="Pfam" id="PF00001">
    <property type="entry name" value="7tm_1"/>
    <property type="match status" value="1"/>
</dbReference>
<reference evidence="15" key="1">
    <citation type="submission" date="2016-06" db="UniProtKB">
        <authorList>
            <consortium name="WormBaseParasite"/>
        </authorList>
    </citation>
    <scope>IDENTIFICATION</scope>
</reference>
<dbReference type="PROSITE" id="PS00237">
    <property type="entry name" value="G_PROTEIN_RECEP_F1_1"/>
    <property type="match status" value="1"/>
</dbReference>
<feature type="transmembrane region" description="Helical" evidence="10">
    <location>
        <begin position="185"/>
        <end position="205"/>
    </location>
</feature>
<dbReference type="Proteomes" id="UP000272942">
    <property type="component" value="Unassembled WGS sequence"/>
</dbReference>
<evidence type="ECO:0000256" key="2">
    <source>
        <dbReference type="ARBA" id="ARBA00022692"/>
    </source>
</evidence>
<evidence type="ECO:0000256" key="1">
    <source>
        <dbReference type="ARBA" id="ARBA00004141"/>
    </source>
</evidence>
<keyword evidence="2 8" id="KW-0812">Transmembrane</keyword>
<evidence type="ECO:0000256" key="11">
    <source>
        <dbReference type="SAM" id="SignalP"/>
    </source>
</evidence>
<feature type="region of interest" description="Disordered" evidence="9">
    <location>
        <begin position="610"/>
        <end position="634"/>
    </location>
</feature>
<dbReference type="AlphaFoldDB" id="A0A183AA94"/>
<name>A0A183AA94_9TREM</name>
<dbReference type="GO" id="GO:0005886">
    <property type="term" value="C:plasma membrane"/>
    <property type="evidence" value="ECO:0007669"/>
    <property type="project" value="TreeGrafter"/>
</dbReference>
<dbReference type="PRINTS" id="PR00237">
    <property type="entry name" value="GPCRRHODOPSN"/>
</dbReference>
<feature type="compositionally biased region" description="Basic and acidic residues" evidence="9">
    <location>
        <begin position="623"/>
        <end position="634"/>
    </location>
</feature>